<keyword evidence="1" id="KW-0175">Coiled coil</keyword>
<keyword evidence="2" id="KW-0614">Plasmid</keyword>
<dbReference type="EMBL" id="CP009417">
    <property type="protein sequence ID" value="AJD93402.1"/>
    <property type="molecule type" value="Genomic_DNA"/>
</dbReference>
<reference evidence="2 3" key="1">
    <citation type="submission" date="2014-08" db="EMBL/GenBank/DDBJ databases">
        <title>Complete genome of a marine bacteria Jeotgalibacillus malaysiensis.</title>
        <authorList>
            <person name="Yaakop A.S."/>
            <person name="Chan K.-G."/>
            <person name="Goh K.M."/>
        </authorList>
    </citation>
    <scope>NUCLEOTIDE SEQUENCE [LARGE SCALE GENOMIC DNA]</scope>
    <source>
        <strain evidence="2 3">D5</strain>
        <plasmid evidence="3">Plasmid</plasmid>
    </source>
</reference>
<dbReference type="KEGG" id="jeo:JMA_40840"/>
<dbReference type="Proteomes" id="UP000031449">
    <property type="component" value="Plasmid unnamed"/>
</dbReference>
<sequence length="125" mass="14325">MKMKKTLHLISLKKSEDHLSFVVTKAKVLHEDENIVKAWKEDSPHSDGGIFIEKKKSELDKARPLPFGQTMNNMMVYGYTLDETNILPLKKEMLRFIEGKLEEIKSNLLNAESVVAEFKKDTFGA</sequence>
<dbReference type="BioCyc" id="JESP1508404:G14D9-13368-MONOMER"/>
<feature type="coiled-coil region" evidence="1">
    <location>
        <begin position="94"/>
        <end position="121"/>
    </location>
</feature>
<name>A0A0B5AXJ5_9BACL</name>
<geneLocation type="plasmid" evidence="3"/>
<dbReference type="AlphaFoldDB" id="A0A0B5AXJ5"/>
<gene>
    <name evidence="2" type="ORF">JMA_40840</name>
</gene>
<keyword evidence="3" id="KW-1185">Reference proteome</keyword>
<protein>
    <submittedName>
        <fullName evidence="2">Uncharacterized protein</fullName>
    </submittedName>
</protein>
<evidence type="ECO:0000256" key="1">
    <source>
        <dbReference type="SAM" id="Coils"/>
    </source>
</evidence>
<evidence type="ECO:0000313" key="3">
    <source>
        <dbReference type="Proteomes" id="UP000031449"/>
    </source>
</evidence>
<dbReference type="HOGENOM" id="CLU_1989621_0_0_9"/>
<proteinExistence type="predicted"/>
<accession>A0A0B5AXJ5</accession>
<organism evidence="2 3">
    <name type="scientific">Jeotgalibacillus malaysiensis</name>
    <dbReference type="NCBI Taxonomy" id="1508404"/>
    <lineage>
        <taxon>Bacteria</taxon>
        <taxon>Bacillati</taxon>
        <taxon>Bacillota</taxon>
        <taxon>Bacilli</taxon>
        <taxon>Bacillales</taxon>
        <taxon>Caryophanaceae</taxon>
        <taxon>Jeotgalibacillus</taxon>
    </lineage>
</organism>
<evidence type="ECO:0000313" key="2">
    <source>
        <dbReference type="EMBL" id="AJD93402.1"/>
    </source>
</evidence>